<proteinExistence type="predicted"/>
<evidence type="ECO:0000313" key="2">
    <source>
        <dbReference type="Proteomes" id="UP000733744"/>
    </source>
</evidence>
<dbReference type="EMBL" id="RYFG02000112">
    <property type="protein sequence ID" value="TRW91406.1"/>
    <property type="molecule type" value="Genomic_DNA"/>
</dbReference>
<keyword evidence="2" id="KW-1185">Reference proteome</keyword>
<sequence length="693" mass="79372">MTNLFLNDNRYIAMDNRQQTNSSLGKSNKTETLSKIKAIFFQHFEQAVDDCCRHIDLEFGLQLGKSRERTNKDQYIKLLEYLRLVRSDIKQNYLLKVNEIFDGNYQKSTTSQREQLDFSKVSLVNDETVKENHAVMLIIRHCEQSYYEEMAALNKLLAIQQGKQVISDSQNPIFPEKLVRALVDVVNSLKLNTEGRIALYKTFEANVFAQLGFIYRELIKQCKTDGPVSLHVVEDNKRWVEPVHASPEQPSAAFELLQQKLERWRLAHFPSVYDLISITGNVFYEYSEIENALRALQLADDGPGLIAKRQPLKIKVLKKLEELSFSIDVKILARHDEDLLDLVALIFSEIERDKWLEDSVKKAVLRLEIPLAAVSLRQYSIFTNECHPVRQLLDDLIEAGMFLNADDHDDRLILERITIAIKKITGRGIELSGWKMEAYEFSNYLNKQKQCSQHIEENAKQFMINKYAAASGKKIVLKTIEKSIIGKAVPNAIGEFLNNVWFEVLLDAYTREDGQWQKSVQAMDDLITSVMPPADDNERKQILKLLPGLIAELRRGLKQISYDKAAQARFFKDLAVWHIILMDKKGKPAADSVIVQDIKIESETIVDQSSEQAGSLAEESWVEFLSESGRQWGKLLWRDAGAETMLFVGKNGAKMLETQVDELAEKLRKGLATIVNIDNRRLTERALSQLMSL</sequence>
<name>A0ABY3C7H6_9GAMM</name>
<dbReference type="RefSeq" id="WP_127028093.1">
    <property type="nucleotide sequence ID" value="NZ_RYFG02000112.1"/>
</dbReference>
<evidence type="ECO:0000313" key="1">
    <source>
        <dbReference type="EMBL" id="TRW91406.1"/>
    </source>
</evidence>
<reference evidence="1 2" key="1">
    <citation type="journal article" date="2019" name="Antonie Van Leeuwenhoek">
        <title>Description of 'Ca. Methylobacter oryzae' KRF1, a novel species from the environmentally important Methylobacter clade 2.</title>
        <authorList>
            <person name="Khatri K."/>
            <person name="Mohite J.A."/>
            <person name="Pandit P.S."/>
            <person name="Bahulikar R."/>
            <person name="Rahalkar M.C."/>
        </authorList>
    </citation>
    <scope>NUCLEOTIDE SEQUENCE [LARGE SCALE GENOMIC DNA]</scope>
    <source>
        <strain evidence="1 2">KRF1</strain>
    </source>
</reference>
<dbReference type="InterPro" id="IPR012434">
    <property type="entry name" value="DUF1631"/>
</dbReference>
<dbReference type="Pfam" id="PF07793">
    <property type="entry name" value="DUF1631"/>
    <property type="match status" value="2"/>
</dbReference>
<gene>
    <name evidence="1" type="ORF">EKO24_016845</name>
</gene>
<dbReference type="Proteomes" id="UP000733744">
    <property type="component" value="Unassembled WGS sequence"/>
</dbReference>
<organism evidence="1 2">
    <name type="scientific">Candidatus Methylobacter oryzae</name>
    <dbReference type="NCBI Taxonomy" id="2497749"/>
    <lineage>
        <taxon>Bacteria</taxon>
        <taxon>Pseudomonadati</taxon>
        <taxon>Pseudomonadota</taxon>
        <taxon>Gammaproteobacteria</taxon>
        <taxon>Methylococcales</taxon>
        <taxon>Methylococcaceae</taxon>
        <taxon>Methylobacter</taxon>
    </lineage>
</organism>
<comment type="caution">
    <text evidence="1">The sequence shown here is derived from an EMBL/GenBank/DDBJ whole genome shotgun (WGS) entry which is preliminary data.</text>
</comment>
<accession>A0ABY3C7H6</accession>
<protein>
    <submittedName>
        <fullName evidence="1">DUF1631 domain-containing protein</fullName>
    </submittedName>
</protein>